<evidence type="ECO:0008006" key="5">
    <source>
        <dbReference type="Google" id="ProtNLM"/>
    </source>
</evidence>
<dbReference type="SUPFAM" id="SSF53474">
    <property type="entry name" value="alpha/beta-Hydrolases"/>
    <property type="match status" value="1"/>
</dbReference>
<dbReference type="Pfam" id="PF01738">
    <property type="entry name" value="DLH"/>
    <property type="match status" value="1"/>
</dbReference>
<dbReference type="eggNOG" id="COG1506">
    <property type="taxonomic scope" value="Bacteria"/>
</dbReference>
<feature type="domain" description="Serine aminopeptidase S33" evidence="2">
    <location>
        <begin position="69"/>
        <end position="165"/>
    </location>
</feature>
<dbReference type="OrthoDB" id="9809549at2"/>
<reference evidence="3 4" key="1">
    <citation type="journal article" date="2014" name="Genome Announc.">
        <title>Draft Genome Sequences of Three Alkaliphilic Bacillus Strains, Bacillus wakoensis JCM 9140T, Bacillus akibai JCM 9157T, and Bacillus hemicellulosilyticus JCM 9152T.</title>
        <authorList>
            <person name="Yuki M."/>
            <person name="Oshima K."/>
            <person name="Suda W."/>
            <person name="Oshida Y."/>
            <person name="Kitamura K."/>
            <person name="Iida T."/>
            <person name="Hattori M."/>
            <person name="Ohkuma M."/>
        </authorList>
    </citation>
    <scope>NUCLEOTIDE SEQUENCE [LARGE SCALE GENOMIC DNA]</scope>
    <source>
        <strain evidence="3 4">JCM 9157</strain>
    </source>
</reference>
<evidence type="ECO:0000313" key="4">
    <source>
        <dbReference type="Proteomes" id="UP000018896"/>
    </source>
</evidence>
<dbReference type="InterPro" id="IPR029058">
    <property type="entry name" value="AB_hydrolase_fold"/>
</dbReference>
<dbReference type="EMBL" id="BAUV01000038">
    <property type="protein sequence ID" value="GAE36588.1"/>
    <property type="molecule type" value="Genomic_DNA"/>
</dbReference>
<keyword evidence="4" id="KW-1185">Reference proteome</keyword>
<protein>
    <recommendedName>
        <fullName evidence="5">Serine aminopeptidase S33 domain-containing protein</fullName>
    </recommendedName>
</protein>
<dbReference type="InterPro" id="IPR053145">
    <property type="entry name" value="AB_hydrolase_Est10"/>
</dbReference>
<sequence length="298" mass="34250">MVKLEHAEQINFKLRDGITLSGHLFKPNGLTKYPIIIFITGSGGLSYEMDWQEESFYFCRTLVNISISEGFAFLLVNKRGVGRSEGNWKTQTFYDRAEDIYDVILSIGKRHEILEKHISIIGHSQGGWVVQLLASHYSDLLKSALSIAGPAYSVQEQIIDNIKTSMIIRGYYHSIKWLLPIFRFTFTSYQLLSKKIKLGYLSYILDYDARNTIPFIKVPTCFVFAENDNLVPLEQNEPLARKLLVKVTVPYKIIVAPGVNHSFAKSKKYQTWEEIESKASPEFTKMVKDFLDWTRAEL</sequence>
<feature type="domain" description="Dienelactone hydrolase" evidence="1">
    <location>
        <begin position="213"/>
        <end position="279"/>
    </location>
</feature>
<dbReference type="InterPro" id="IPR022742">
    <property type="entry name" value="Hydrolase_4"/>
</dbReference>
<dbReference type="GO" id="GO:0052689">
    <property type="term" value="F:carboxylic ester hydrolase activity"/>
    <property type="evidence" value="ECO:0007669"/>
    <property type="project" value="TreeGrafter"/>
</dbReference>
<name>W4QY62_HALA3</name>
<gene>
    <name evidence="3" type="ORF">JCM9157_3786</name>
</gene>
<dbReference type="PANTHER" id="PTHR43265">
    <property type="entry name" value="ESTERASE ESTD"/>
    <property type="match status" value="1"/>
</dbReference>
<proteinExistence type="predicted"/>
<evidence type="ECO:0000259" key="1">
    <source>
        <dbReference type="Pfam" id="PF01738"/>
    </source>
</evidence>
<organism evidence="3 4">
    <name type="scientific">Halalkalibacter akibai (strain ATCC 43226 / DSM 21942 / CIP 109018 / JCM 9157 / 1139)</name>
    <name type="common">Bacillus akibai</name>
    <dbReference type="NCBI Taxonomy" id="1236973"/>
    <lineage>
        <taxon>Bacteria</taxon>
        <taxon>Bacillati</taxon>
        <taxon>Bacillota</taxon>
        <taxon>Bacilli</taxon>
        <taxon>Bacillales</taxon>
        <taxon>Bacillaceae</taxon>
        <taxon>Halalkalibacter</taxon>
    </lineage>
</organism>
<dbReference type="Gene3D" id="3.40.50.1820">
    <property type="entry name" value="alpha/beta hydrolase"/>
    <property type="match status" value="1"/>
</dbReference>
<dbReference type="InterPro" id="IPR002925">
    <property type="entry name" value="Dienelactn_hydro"/>
</dbReference>
<evidence type="ECO:0000313" key="3">
    <source>
        <dbReference type="EMBL" id="GAE36588.1"/>
    </source>
</evidence>
<evidence type="ECO:0000259" key="2">
    <source>
        <dbReference type="Pfam" id="PF12146"/>
    </source>
</evidence>
<dbReference type="AlphaFoldDB" id="W4QY62"/>
<dbReference type="PANTHER" id="PTHR43265:SF1">
    <property type="entry name" value="ESTERASE ESTD"/>
    <property type="match status" value="1"/>
</dbReference>
<dbReference type="Pfam" id="PF12146">
    <property type="entry name" value="Hydrolase_4"/>
    <property type="match status" value="1"/>
</dbReference>
<comment type="caution">
    <text evidence="3">The sequence shown here is derived from an EMBL/GenBank/DDBJ whole genome shotgun (WGS) entry which is preliminary data.</text>
</comment>
<dbReference type="Proteomes" id="UP000018896">
    <property type="component" value="Unassembled WGS sequence"/>
</dbReference>
<dbReference type="RefSeq" id="WP_035666654.1">
    <property type="nucleotide sequence ID" value="NZ_BAUV01000038.1"/>
</dbReference>
<dbReference type="STRING" id="1236973.JCM9157_3786"/>
<accession>W4QY62</accession>